<reference evidence="10" key="1">
    <citation type="submission" date="2020-11" db="EMBL/GenBank/DDBJ databases">
        <authorList>
            <person name="Tran Van P."/>
        </authorList>
    </citation>
    <scope>NUCLEOTIDE SEQUENCE</scope>
</reference>
<evidence type="ECO:0000256" key="2">
    <source>
        <dbReference type="ARBA" id="ARBA00007040"/>
    </source>
</evidence>
<feature type="transmembrane region" description="Helical" evidence="9">
    <location>
        <begin position="198"/>
        <end position="217"/>
    </location>
</feature>
<dbReference type="GO" id="GO:0005886">
    <property type="term" value="C:plasma membrane"/>
    <property type="evidence" value="ECO:0007669"/>
    <property type="project" value="UniProtKB-SubCell"/>
</dbReference>
<sequence length="549" mass="60004">WGGKSEAHEQEGEGEGGGSGGNGSREASWHSHALLPSSAPRLTDASASSPYRQRRFARANMASKVTADEGDETVTLKRKVTLFNGVGIIVGCIIGSGIFISPYAIYEKVPSVGWSLVIWAASGFISAVGSLCYAELGTLIPRSGGDYAYIQEAFGDLPAFLKLWVEVIIIRPSIQAVLALTFAEYVTKPVFPSCDPPISAVRLLAAGCLCLLTYVNCRSVRYAMRIQDIFTAAKIGALVVIIVTGMVELGRGNVEYLEDPFAGKIDTENVSLALYYGLFAYAGWNFLNIVTEELQEPHKNIPRAIWISLPLVTAIYILTNLAYFVVVSPAEILSSPATAMTFGEKMYGKASWIIPVFVSLSTFGGVNGMLFTSGRLFWAGASQSHLPTIFETIQIQRHTPLPALLFSCFMSLLMLLSPSIGELLTYLSFVLWLSCGASVVGLLRLRRSRPDAPRPIKVNLIWPILFILACLFLIIMPLISDPKPTGGLVLQIQRFPVMISRSLKYQILPLSFVEWLQVAWQKLLLVLPPDTSTAAEQLLQPEGADWKDE</sequence>
<protein>
    <submittedName>
        <fullName evidence="10">Uncharacterized protein</fullName>
    </submittedName>
</protein>
<evidence type="ECO:0000313" key="11">
    <source>
        <dbReference type="Proteomes" id="UP000677054"/>
    </source>
</evidence>
<feature type="compositionally biased region" description="Basic and acidic residues" evidence="8">
    <location>
        <begin position="1"/>
        <end position="11"/>
    </location>
</feature>
<dbReference type="GO" id="GO:0015179">
    <property type="term" value="F:L-amino acid transmembrane transporter activity"/>
    <property type="evidence" value="ECO:0007669"/>
    <property type="project" value="TreeGrafter"/>
</dbReference>
<feature type="transmembrane region" description="Helical" evidence="9">
    <location>
        <begin position="163"/>
        <end position="186"/>
    </location>
</feature>
<feature type="transmembrane region" description="Helical" evidence="9">
    <location>
        <begin position="458"/>
        <end position="479"/>
    </location>
</feature>
<dbReference type="EMBL" id="CAJPEV010000021">
    <property type="protein sequence ID" value="CAG0878935.1"/>
    <property type="molecule type" value="Genomic_DNA"/>
</dbReference>
<dbReference type="FunFam" id="1.20.1740.10:FF:000003">
    <property type="entry name" value="Y+L amino acid transporter 1 isoform X1"/>
    <property type="match status" value="1"/>
</dbReference>
<feature type="transmembrane region" description="Helical" evidence="9">
    <location>
        <begin position="423"/>
        <end position="446"/>
    </location>
</feature>
<dbReference type="Gene3D" id="1.20.1740.10">
    <property type="entry name" value="Amino acid/polyamine transporter I"/>
    <property type="match status" value="1"/>
</dbReference>
<dbReference type="EMBL" id="LR899538">
    <property type="protein sequence ID" value="CAD7240309.1"/>
    <property type="molecule type" value="Genomic_DNA"/>
</dbReference>
<feature type="transmembrane region" description="Helical" evidence="9">
    <location>
        <begin position="399"/>
        <end position="417"/>
    </location>
</feature>
<evidence type="ECO:0000256" key="7">
    <source>
        <dbReference type="ARBA" id="ARBA00023136"/>
    </source>
</evidence>
<comment type="similarity">
    <text evidence="2">Belongs to the amino acid-polyamine-organocation (APC) superfamily. L-type amino acid transporter (LAT) (TC 2.A.3.8) family.</text>
</comment>
<dbReference type="InterPro" id="IPR002293">
    <property type="entry name" value="AA/rel_permease1"/>
</dbReference>
<dbReference type="AlphaFoldDB" id="A0A7R8X3V9"/>
<feature type="transmembrane region" description="Helical" evidence="9">
    <location>
        <begin position="82"/>
        <end position="106"/>
    </location>
</feature>
<evidence type="ECO:0000256" key="1">
    <source>
        <dbReference type="ARBA" id="ARBA00004651"/>
    </source>
</evidence>
<proteinExistence type="inferred from homology"/>
<dbReference type="PANTHER" id="PTHR11785:SF528">
    <property type="entry name" value="AMINO ACID TRANSPORTER PROTEIN JHI-21"/>
    <property type="match status" value="1"/>
</dbReference>
<feature type="transmembrane region" description="Helical" evidence="9">
    <location>
        <begin position="270"/>
        <end position="291"/>
    </location>
</feature>
<dbReference type="PANTHER" id="PTHR11785">
    <property type="entry name" value="AMINO ACID TRANSPORTER"/>
    <property type="match status" value="1"/>
</dbReference>
<accession>A0A7R8X3V9</accession>
<feature type="transmembrane region" description="Helical" evidence="9">
    <location>
        <begin position="229"/>
        <end position="250"/>
    </location>
</feature>
<evidence type="ECO:0000256" key="5">
    <source>
        <dbReference type="ARBA" id="ARBA00022692"/>
    </source>
</evidence>
<evidence type="ECO:0000256" key="8">
    <source>
        <dbReference type="SAM" id="MobiDB-lite"/>
    </source>
</evidence>
<feature type="non-terminal residue" evidence="10">
    <location>
        <position position="1"/>
    </location>
</feature>
<dbReference type="Pfam" id="PF13520">
    <property type="entry name" value="AA_permease_2"/>
    <property type="match status" value="1"/>
</dbReference>
<keyword evidence="4" id="KW-1003">Cell membrane</keyword>
<evidence type="ECO:0000256" key="6">
    <source>
        <dbReference type="ARBA" id="ARBA00022989"/>
    </source>
</evidence>
<evidence type="ECO:0000256" key="4">
    <source>
        <dbReference type="ARBA" id="ARBA00022475"/>
    </source>
</evidence>
<dbReference type="OrthoDB" id="10062876at2759"/>
<evidence type="ECO:0000256" key="3">
    <source>
        <dbReference type="ARBA" id="ARBA00022448"/>
    </source>
</evidence>
<dbReference type="Proteomes" id="UP000677054">
    <property type="component" value="Unassembled WGS sequence"/>
</dbReference>
<name>A0A7R8X3V9_9CRUS</name>
<feature type="transmembrane region" description="Helical" evidence="9">
    <location>
        <begin position="303"/>
        <end position="326"/>
    </location>
</feature>
<feature type="transmembrane region" description="Helical" evidence="9">
    <location>
        <begin position="352"/>
        <end position="378"/>
    </location>
</feature>
<comment type="subcellular location">
    <subcellularLocation>
        <location evidence="1">Cell membrane</location>
        <topology evidence="1">Multi-pass membrane protein</topology>
    </subcellularLocation>
</comment>
<keyword evidence="6 9" id="KW-1133">Transmembrane helix</keyword>
<organism evidence="10">
    <name type="scientific">Darwinula stevensoni</name>
    <dbReference type="NCBI Taxonomy" id="69355"/>
    <lineage>
        <taxon>Eukaryota</taxon>
        <taxon>Metazoa</taxon>
        <taxon>Ecdysozoa</taxon>
        <taxon>Arthropoda</taxon>
        <taxon>Crustacea</taxon>
        <taxon>Oligostraca</taxon>
        <taxon>Ostracoda</taxon>
        <taxon>Podocopa</taxon>
        <taxon>Podocopida</taxon>
        <taxon>Darwinulocopina</taxon>
        <taxon>Darwinuloidea</taxon>
        <taxon>Darwinulidae</taxon>
        <taxon>Darwinula</taxon>
    </lineage>
</organism>
<gene>
    <name evidence="10" type="ORF">DSTB1V02_LOCUS334</name>
</gene>
<keyword evidence="5 9" id="KW-0812">Transmembrane</keyword>
<dbReference type="InterPro" id="IPR050598">
    <property type="entry name" value="AminoAcid_Transporter"/>
</dbReference>
<feature type="transmembrane region" description="Helical" evidence="9">
    <location>
        <begin position="112"/>
        <end position="134"/>
    </location>
</feature>
<keyword evidence="3" id="KW-0813">Transport</keyword>
<feature type="region of interest" description="Disordered" evidence="8">
    <location>
        <begin position="1"/>
        <end position="30"/>
    </location>
</feature>
<keyword evidence="11" id="KW-1185">Reference proteome</keyword>
<evidence type="ECO:0000313" key="10">
    <source>
        <dbReference type="EMBL" id="CAD7240309.1"/>
    </source>
</evidence>
<keyword evidence="7 9" id="KW-0472">Membrane</keyword>
<evidence type="ECO:0000256" key="9">
    <source>
        <dbReference type="SAM" id="Phobius"/>
    </source>
</evidence>